<keyword evidence="5" id="KW-1133">Transmembrane helix</keyword>
<dbReference type="InterPro" id="IPR000873">
    <property type="entry name" value="AMP-dep_synth/lig_dom"/>
</dbReference>
<keyword evidence="3" id="KW-0276">Fatty acid metabolism</keyword>
<evidence type="ECO:0000313" key="9">
    <source>
        <dbReference type="Proteomes" id="UP000239001"/>
    </source>
</evidence>
<comment type="similarity">
    <text evidence="1">Belongs to the ATP-dependent AMP-binding enzyme family.</text>
</comment>
<dbReference type="PROSITE" id="PS00455">
    <property type="entry name" value="AMP_BINDING"/>
    <property type="match status" value="1"/>
</dbReference>
<dbReference type="RefSeq" id="WP_106456801.1">
    <property type="nucleotide sequence ID" value="NZ_PXOH01000008.1"/>
</dbReference>
<dbReference type="PANTHER" id="PTHR22754:SF32">
    <property type="entry name" value="DISCO-INTERACTING PROTEIN 2"/>
    <property type="match status" value="1"/>
</dbReference>
<dbReference type="InterPro" id="IPR040097">
    <property type="entry name" value="FAAL/FAAC"/>
</dbReference>
<dbReference type="Pfam" id="PF00501">
    <property type="entry name" value="AMP-binding"/>
    <property type="match status" value="1"/>
</dbReference>
<keyword evidence="2" id="KW-0436">Ligase</keyword>
<dbReference type="GO" id="GO:0006633">
    <property type="term" value="P:fatty acid biosynthetic process"/>
    <property type="evidence" value="ECO:0007669"/>
    <property type="project" value="TreeGrafter"/>
</dbReference>
<keyword evidence="5" id="KW-0472">Membrane</keyword>
<reference evidence="8 9" key="2">
    <citation type="submission" date="2018-03" db="EMBL/GenBank/DDBJ databases">
        <authorList>
            <person name="Keele B.F."/>
        </authorList>
    </citation>
    <scope>NUCLEOTIDE SEQUENCE [LARGE SCALE GENOMIC DNA]</scope>
    <source>
        <strain evidence="8 9">CCALA 016</strain>
    </source>
</reference>
<organism evidence="8 9">
    <name type="scientific">Aphanothece hegewaldii CCALA 016</name>
    <dbReference type="NCBI Taxonomy" id="2107694"/>
    <lineage>
        <taxon>Bacteria</taxon>
        <taxon>Bacillati</taxon>
        <taxon>Cyanobacteriota</taxon>
        <taxon>Cyanophyceae</taxon>
        <taxon>Oscillatoriophycideae</taxon>
        <taxon>Chroococcales</taxon>
        <taxon>Aphanothecaceae</taxon>
        <taxon>Aphanothece</taxon>
    </lineage>
</organism>
<dbReference type="Pfam" id="PF23024">
    <property type="entry name" value="AMP-dom_DIP2-like"/>
    <property type="match status" value="1"/>
</dbReference>
<dbReference type="SUPFAM" id="SSF56801">
    <property type="entry name" value="Acetyl-CoA synthetase-like"/>
    <property type="match status" value="1"/>
</dbReference>
<dbReference type="OrthoDB" id="428071at2"/>
<dbReference type="InterPro" id="IPR025110">
    <property type="entry name" value="AMP-bd_C"/>
</dbReference>
<evidence type="ECO:0000259" key="7">
    <source>
        <dbReference type="Pfam" id="PF23024"/>
    </source>
</evidence>
<proteinExistence type="inferred from homology"/>
<reference evidence="8 9" key="1">
    <citation type="submission" date="2018-03" db="EMBL/GenBank/DDBJ databases">
        <title>The ancient ancestry and fast evolution of plastids.</title>
        <authorList>
            <person name="Moore K.R."/>
            <person name="Magnabosco C."/>
            <person name="Momper L."/>
            <person name="Gold D.A."/>
            <person name="Bosak T."/>
            <person name="Fournier G.P."/>
        </authorList>
    </citation>
    <scope>NUCLEOTIDE SEQUENCE [LARGE SCALE GENOMIC DNA]</scope>
    <source>
        <strain evidence="8 9">CCALA 016</strain>
    </source>
</reference>
<dbReference type="InterPro" id="IPR045851">
    <property type="entry name" value="AMP-bd_C_sf"/>
</dbReference>
<dbReference type="GO" id="GO:0005886">
    <property type="term" value="C:plasma membrane"/>
    <property type="evidence" value="ECO:0007669"/>
    <property type="project" value="TreeGrafter"/>
</dbReference>
<evidence type="ECO:0000313" key="8">
    <source>
        <dbReference type="EMBL" id="PSF37560.1"/>
    </source>
</evidence>
<evidence type="ECO:0000256" key="4">
    <source>
        <dbReference type="ARBA" id="ARBA00023098"/>
    </source>
</evidence>
<dbReference type="Gene3D" id="3.30.300.30">
    <property type="match status" value="1"/>
</dbReference>
<dbReference type="GO" id="GO:0071766">
    <property type="term" value="P:Actinobacterium-type cell wall biogenesis"/>
    <property type="evidence" value="ECO:0007669"/>
    <property type="project" value="UniProtKB-ARBA"/>
</dbReference>
<dbReference type="GO" id="GO:0070566">
    <property type="term" value="F:adenylyltransferase activity"/>
    <property type="evidence" value="ECO:0007669"/>
    <property type="project" value="TreeGrafter"/>
</dbReference>
<evidence type="ECO:0000256" key="1">
    <source>
        <dbReference type="ARBA" id="ARBA00006432"/>
    </source>
</evidence>
<dbReference type="FunFam" id="3.40.50.12780:FF:000013">
    <property type="entry name" value="Long-chain-fatty-acid--AMP ligase FadD32"/>
    <property type="match status" value="1"/>
</dbReference>
<dbReference type="InterPro" id="IPR042099">
    <property type="entry name" value="ANL_N_sf"/>
</dbReference>
<evidence type="ECO:0000259" key="6">
    <source>
        <dbReference type="Pfam" id="PF00501"/>
    </source>
</evidence>
<feature type="domain" description="AMP-binding enzyme C-terminal" evidence="7">
    <location>
        <begin position="463"/>
        <end position="574"/>
    </location>
</feature>
<comment type="caution">
    <text evidence="8">The sequence shown here is derived from an EMBL/GenBank/DDBJ whole genome shotgun (WGS) entry which is preliminary data.</text>
</comment>
<dbReference type="GO" id="GO:0016874">
    <property type="term" value="F:ligase activity"/>
    <property type="evidence" value="ECO:0007669"/>
    <property type="project" value="UniProtKB-KW"/>
</dbReference>
<dbReference type="InterPro" id="IPR020845">
    <property type="entry name" value="AMP-binding_CS"/>
</dbReference>
<protein>
    <submittedName>
        <fullName evidence="8">AMP-dependent synthetase</fullName>
    </submittedName>
</protein>
<accession>A0A2T1LYU1</accession>
<feature type="transmembrane region" description="Helical" evidence="5">
    <location>
        <begin position="80"/>
        <end position="100"/>
    </location>
</feature>
<evidence type="ECO:0000256" key="5">
    <source>
        <dbReference type="SAM" id="Phobius"/>
    </source>
</evidence>
<gene>
    <name evidence="8" type="ORF">C7H19_10365</name>
</gene>
<keyword evidence="9" id="KW-1185">Reference proteome</keyword>
<dbReference type="AlphaFoldDB" id="A0A2T1LYU1"/>
<dbReference type="Gene3D" id="3.40.50.12780">
    <property type="entry name" value="N-terminal domain of ligase-like"/>
    <property type="match status" value="1"/>
</dbReference>
<dbReference type="EMBL" id="PXOH01000008">
    <property type="protein sequence ID" value="PSF37560.1"/>
    <property type="molecule type" value="Genomic_DNA"/>
</dbReference>
<keyword evidence="4" id="KW-0443">Lipid metabolism</keyword>
<sequence length="601" mass="66510">MYQLKQIPNHHQSESLVDLLRSRALKQPNAIAYKFLGDGENITLELSYKELDQKARSLGALYQNLGLTGKRVLLMYSPGIDFVSAFLGCLYAGVVAVPAYPPRRNQSLQRLEAIINDCQAEDVLTTSSVLQNIEHNLEQHPQLNSLRWLATDKLVNRLTTTWQPSPINKDSLAFLQYTSGSTGSPKGVMLTHGNLIHNLSLIHQNFGHNANSQGVIWLPPYHDMGLIGGVLQPLYGGFPVALMSPVDFLQKPVRWLEAISRYGGTTSGGPNFAYDLCVRKVTPEQMANLDLSSWEVAFTGAEPINPQTLEQFTDKFAEVGFRHEAFYPCYGMAESTLLVTGGNKSQAPILETVEETALAKNQVIRSIATGKGTKTLVGCGRVKADGKIAIVNPKTLTRCSANQIGEIWVSSESVAQGYWKQEQKTKEIFYANLATEKGNFLRTGDLGFLREDGELFVTGRMKNVIIIRGQNHYPQDIEQTVSQAHPALRGGCGAAFGVTINSCEKLVIVHEVERTYLKKIDPKEVTWDIRQALTAQHGLQVHDIVLLKPGSIPKTSSGKIQHFLCREKFQQGTFTPIEKSDHNEISKISKVKSTWTLAPAI</sequence>
<feature type="domain" description="AMP-dependent synthetase/ligase" evidence="6">
    <location>
        <begin position="21"/>
        <end position="419"/>
    </location>
</feature>
<name>A0A2T1LYU1_9CHRO</name>
<keyword evidence="5" id="KW-0812">Transmembrane</keyword>
<dbReference type="PANTHER" id="PTHR22754">
    <property type="entry name" value="DISCO-INTERACTING PROTEIN 2 DIP2 -RELATED"/>
    <property type="match status" value="1"/>
</dbReference>
<evidence type="ECO:0000256" key="2">
    <source>
        <dbReference type="ARBA" id="ARBA00022598"/>
    </source>
</evidence>
<dbReference type="CDD" id="cd05931">
    <property type="entry name" value="FAAL"/>
    <property type="match status" value="1"/>
</dbReference>
<dbReference type="Proteomes" id="UP000239001">
    <property type="component" value="Unassembled WGS sequence"/>
</dbReference>
<evidence type="ECO:0000256" key="3">
    <source>
        <dbReference type="ARBA" id="ARBA00022832"/>
    </source>
</evidence>